<keyword evidence="3" id="KW-0813">Transport</keyword>
<dbReference type="NCBIfam" id="TIGR01844">
    <property type="entry name" value="type_I_sec_TolC"/>
    <property type="match status" value="1"/>
</dbReference>
<comment type="similarity">
    <text evidence="2">Belongs to the outer membrane factor (OMF) (TC 1.B.17) family.</text>
</comment>
<protein>
    <submittedName>
        <fullName evidence="9">Outer membrane protein, adhesin transport system</fullName>
    </submittedName>
</protein>
<dbReference type="GO" id="GO:0015288">
    <property type="term" value="F:porin activity"/>
    <property type="evidence" value="ECO:0007669"/>
    <property type="project" value="TreeGrafter"/>
</dbReference>
<reference evidence="9 10" key="1">
    <citation type="submission" date="2016-10" db="EMBL/GenBank/DDBJ databases">
        <authorList>
            <person name="de Groot N.N."/>
        </authorList>
    </citation>
    <scope>NUCLEOTIDE SEQUENCE [LARGE SCALE GENOMIC DNA]</scope>
    <source>
        <strain evidence="9 10">DSM 14789</strain>
    </source>
</reference>
<dbReference type="InterPro" id="IPR051906">
    <property type="entry name" value="TolC-like"/>
</dbReference>
<dbReference type="PANTHER" id="PTHR30026:SF22">
    <property type="entry name" value="OUTER MEMBRANE EFFLUX PROTEIN"/>
    <property type="match status" value="1"/>
</dbReference>
<evidence type="ECO:0000256" key="1">
    <source>
        <dbReference type="ARBA" id="ARBA00004442"/>
    </source>
</evidence>
<accession>A0A1G9FAW1</accession>
<proteinExistence type="inferred from homology"/>
<dbReference type="Pfam" id="PF02321">
    <property type="entry name" value="OEP"/>
    <property type="match status" value="2"/>
</dbReference>
<evidence type="ECO:0000256" key="5">
    <source>
        <dbReference type="ARBA" id="ARBA00022692"/>
    </source>
</evidence>
<keyword evidence="7" id="KW-0998">Cell outer membrane</keyword>
<keyword evidence="5" id="KW-0812">Transmembrane</keyword>
<dbReference type="Gene3D" id="1.20.1600.10">
    <property type="entry name" value="Outer membrane efflux proteins (OEP)"/>
    <property type="match status" value="1"/>
</dbReference>
<name>A0A1G9FAW1_9GAMM</name>
<feature type="chain" id="PRO_5011632558" evidence="8">
    <location>
        <begin position="28"/>
        <end position="486"/>
    </location>
</feature>
<comment type="subcellular location">
    <subcellularLocation>
        <location evidence="1">Cell outer membrane</location>
    </subcellularLocation>
</comment>
<evidence type="ECO:0000313" key="10">
    <source>
        <dbReference type="Proteomes" id="UP000198654"/>
    </source>
</evidence>
<evidence type="ECO:0000313" key="9">
    <source>
        <dbReference type="EMBL" id="SDK85475.1"/>
    </source>
</evidence>
<dbReference type="GO" id="GO:0015562">
    <property type="term" value="F:efflux transmembrane transporter activity"/>
    <property type="evidence" value="ECO:0007669"/>
    <property type="project" value="InterPro"/>
</dbReference>
<organism evidence="9 10">
    <name type="scientific">Modicisalibacter muralis</name>
    <dbReference type="NCBI Taxonomy" id="119000"/>
    <lineage>
        <taxon>Bacteria</taxon>
        <taxon>Pseudomonadati</taxon>
        <taxon>Pseudomonadota</taxon>
        <taxon>Gammaproteobacteria</taxon>
        <taxon>Oceanospirillales</taxon>
        <taxon>Halomonadaceae</taxon>
        <taxon>Modicisalibacter</taxon>
    </lineage>
</organism>
<evidence type="ECO:0000256" key="8">
    <source>
        <dbReference type="SAM" id="SignalP"/>
    </source>
</evidence>
<keyword evidence="8" id="KW-0732">Signal</keyword>
<keyword evidence="6" id="KW-0472">Membrane</keyword>
<dbReference type="InterPro" id="IPR003423">
    <property type="entry name" value="OMP_efflux"/>
</dbReference>
<evidence type="ECO:0000256" key="3">
    <source>
        <dbReference type="ARBA" id="ARBA00022448"/>
    </source>
</evidence>
<keyword evidence="10" id="KW-1185">Reference proteome</keyword>
<dbReference type="RefSeq" id="WP_245703882.1">
    <property type="nucleotide sequence ID" value="NZ_FNGI01000001.1"/>
</dbReference>
<keyword evidence="4" id="KW-1134">Transmembrane beta strand</keyword>
<evidence type="ECO:0000256" key="7">
    <source>
        <dbReference type="ARBA" id="ARBA00023237"/>
    </source>
</evidence>
<dbReference type="STRING" id="119000.SAMN05661010_00312"/>
<dbReference type="GO" id="GO:1990281">
    <property type="term" value="C:efflux pump complex"/>
    <property type="evidence" value="ECO:0007669"/>
    <property type="project" value="TreeGrafter"/>
</dbReference>
<dbReference type="AlphaFoldDB" id="A0A1G9FAW1"/>
<feature type="signal peptide" evidence="8">
    <location>
        <begin position="1"/>
        <end position="27"/>
    </location>
</feature>
<evidence type="ECO:0000256" key="2">
    <source>
        <dbReference type="ARBA" id="ARBA00007613"/>
    </source>
</evidence>
<evidence type="ECO:0000256" key="6">
    <source>
        <dbReference type="ARBA" id="ARBA00023136"/>
    </source>
</evidence>
<dbReference type="EMBL" id="FNGI01000001">
    <property type="protein sequence ID" value="SDK85475.1"/>
    <property type="molecule type" value="Genomic_DNA"/>
</dbReference>
<sequence length="486" mass="53113">MQLPFSARTSILTAVLAAPLTTGVALAQDTAAVDTLREAVSRAVTNNPSVQASWHGFQASRHDVDVAFGGYLPSIDVTAGVGRESREDDGRGSYDSDFAEITLTQMLWDGLAIANEVERLNHAKLVSYYEVMGTSNDVALEVTQAYQDVKRYRELVLLARDNYAKHLTVYRQIEQRVESGAGRRVNLEQISGRLALAESNLLTEAANLHDVSARYLRLVGVLPAEELTPVPQLDTRLPASVDEAVNLAYEGNPGFHAAIENINAARAEADGTKSAFHPQLEFRASTGTNNESGIQGRYDQTTVELVASMNLYRGGSDLASFRGASDRVSQAIDQREQECVSLRQTTMIAYNDTRRIAEQLEYLNQHRLSIGRVRGAYQQQFDIGERSLLDVLDSENEYFEASRAYVNAQYDLELAYARTLAAMGQLLPALEVSRQGVPTLAELGSNGVTIDGETICPAPAPTHYTLDELTAGLLPASLSEPTQANR</sequence>
<gene>
    <name evidence="9" type="ORF">SAMN05661010_00312</name>
</gene>
<dbReference type="Proteomes" id="UP000198654">
    <property type="component" value="Unassembled WGS sequence"/>
</dbReference>
<evidence type="ECO:0000256" key="4">
    <source>
        <dbReference type="ARBA" id="ARBA00022452"/>
    </source>
</evidence>
<dbReference type="SUPFAM" id="SSF56954">
    <property type="entry name" value="Outer membrane efflux proteins (OEP)"/>
    <property type="match status" value="1"/>
</dbReference>
<dbReference type="PANTHER" id="PTHR30026">
    <property type="entry name" value="OUTER MEMBRANE PROTEIN TOLC"/>
    <property type="match status" value="1"/>
</dbReference>
<dbReference type="InterPro" id="IPR010130">
    <property type="entry name" value="T1SS_OMP_TolC"/>
</dbReference>
<dbReference type="GO" id="GO:0009279">
    <property type="term" value="C:cell outer membrane"/>
    <property type="evidence" value="ECO:0007669"/>
    <property type="project" value="UniProtKB-SubCell"/>
</dbReference>